<protein>
    <recommendedName>
        <fullName evidence="3">Histidine-specific methyltransferase SAM-dependent domain-containing protein</fullName>
    </recommendedName>
</protein>
<evidence type="ECO:0000256" key="2">
    <source>
        <dbReference type="ARBA" id="ARBA00022679"/>
    </source>
</evidence>
<evidence type="ECO:0000313" key="4">
    <source>
        <dbReference type="EMBL" id="KKN13392.1"/>
    </source>
</evidence>
<comment type="caution">
    <text evidence="4">The sequence shown here is derived from an EMBL/GenBank/DDBJ whole genome shotgun (WGS) entry which is preliminary data.</text>
</comment>
<name>A0A0F9NMX4_9ZZZZ</name>
<dbReference type="AlphaFoldDB" id="A0A0F9NMX4"/>
<dbReference type="SUPFAM" id="SSF53335">
    <property type="entry name" value="S-adenosyl-L-methionine-dependent methyltransferases"/>
    <property type="match status" value="1"/>
</dbReference>
<dbReference type="PANTHER" id="PTHR43397">
    <property type="entry name" value="ERGOTHIONEINE BIOSYNTHESIS PROTEIN 1"/>
    <property type="match status" value="1"/>
</dbReference>
<dbReference type="EMBL" id="LAZR01003928">
    <property type="protein sequence ID" value="KKN13392.1"/>
    <property type="molecule type" value="Genomic_DNA"/>
</dbReference>
<dbReference type="GO" id="GO:0008168">
    <property type="term" value="F:methyltransferase activity"/>
    <property type="evidence" value="ECO:0007669"/>
    <property type="project" value="UniProtKB-KW"/>
</dbReference>
<evidence type="ECO:0000259" key="3">
    <source>
        <dbReference type="Pfam" id="PF10017"/>
    </source>
</evidence>
<feature type="domain" description="Histidine-specific methyltransferase SAM-dependent" evidence="3">
    <location>
        <begin position="30"/>
        <end position="141"/>
    </location>
</feature>
<keyword evidence="1" id="KW-0489">Methyltransferase</keyword>
<dbReference type="InterPro" id="IPR051128">
    <property type="entry name" value="EgtD_Methyltrsf_superfamily"/>
</dbReference>
<keyword evidence="2" id="KW-0808">Transferase</keyword>
<sequence>MDAIAGNKQYLDPPANLLIHQLARSTDDDRATVISGLSRRQKTLSPKYFYDQTGSELFDRITETSEYYPTRTEQAIFESNRAAMLPALHACDVLVEPGSGNGEKAIPILDAGGMAHYVPIEISTDFLMSACADLVKDAATLEAAYNPAQHRIEMHLVSGYDTRISIADQTFDLRAGETIHTENSYKYSCAGFRELAEQQGFEHRSPFAAFYSGNVAVTLIDSYQAAKSSISLSVRFLATTVIISCSR</sequence>
<dbReference type="PANTHER" id="PTHR43397:SF1">
    <property type="entry name" value="ERGOTHIONEINE BIOSYNTHESIS PROTEIN 1"/>
    <property type="match status" value="1"/>
</dbReference>
<dbReference type="Gene3D" id="3.40.50.150">
    <property type="entry name" value="Vaccinia Virus protein VP39"/>
    <property type="match status" value="1"/>
</dbReference>
<proteinExistence type="predicted"/>
<dbReference type="InterPro" id="IPR029063">
    <property type="entry name" value="SAM-dependent_MTases_sf"/>
</dbReference>
<reference evidence="4" key="1">
    <citation type="journal article" date="2015" name="Nature">
        <title>Complex archaea that bridge the gap between prokaryotes and eukaryotes.</title>
        <authorList>
            <person name="Spang A."/>
            <person name="Saw J.H."/>
            <person name="Jorgensen S.L."/>
            <person name="Zaremba-Niedzwiedzka K."/>
            <person name="Martijn J."/>
            <person name="Lind A.E."/>
            <person name="van Eijk R."/>
            <person name="Schleper C."/>
            <person name="Guy L."/>
            <person name="Ettema T.J."/>
        </authorList>
    </citation>
    <scope>NUCLEOTIDE SEQUENCE</scope>
</reference>
<evidence type="ECO:0000256" key="1">
    <source>
        <dbReference type="ARBA" id="ARBA00022603"/>
    </source>
</evidence>
<gene>
    <name evidence="4" type="ORF">LCGC14_1006830</name>
</gene>
<dbReference type="Pfam" id="PF10017">
    <property type="entry name" value="Methyltransf_33"/>
    <property type="match status" value="1"/>
</dbReference>
<organism evidence="4">
    <name type="scientific">marine sediment metagenome</name>
    <dbReference type="NCBI Taxonomy" id="412755"/>
    <lineage>
        <taxon>unclassified sequences</taxon>
        <taxon>metagenomes</taxon>
        <taxon>ecological metagenomes</taxon>
    </lineage>
</organism>
<accession>A0A0F9NMX4</accession>
<dbReference type="GO" id="GO:0032259">
    <property type="term" value="P:methylation"/>
    <property type="evidence" value="ECO:0007669"/>
    <property type="project" value="UniProtKB-KW"/>
</dbReference>
<dbReference type="InterPro" id="IPR019257">
    <property type="entry name" value="MeTrfase_dom"/>
</dbReference>